<accession>A0A8K0NPV7</accession>
<dbReference type="Pfam" id="PF15024">
    <property type="entry name" value="Glyco_transf_18"/>
    <property type="match status" value="1"/>
</dbReference>
<evidence type="ECO:0000259" key="2">
    <source>
        <dbReference type="Pfam" id="PF15024"/>
    </source>
</evidence>
<organism evidence="3 4">
    <name type="scientific">Filobasidium floriforme</name>
    <dbReference type="NCBI Taxonomy" id="5210"/>
    <lineage>
        <taxon>Eukaryota</taxon>
        <taxon>Fungi</taxon>
        <taxon>Dikarya</taxon>
        <taxon>Basidiomycota</taxon>
        <taxon>Agaricomycotina</taxon>
        <taxon>Tremellomycetes</taxon>
        <taxon>Filobasidiales</taxon>
        <taxon>Filobasidiaceae</taxon>
        <taxon>Filobasidium</taxon>
    </lineage>
</organism>
<proteinExistence type="predicted"/>
<dbReference type="Proteomes" id="UP000812966">
    <property type="component" value="Unassembled WGS sequence"/>
</dbReference>
<dbReference type="AlphaFoldDB" id="A0A8K0NPV7"/>
<feature type="domain" description="Glycosyltransferase family 18 catalytic" evidence="2">
    <location>
        <begin position="290"/>
        <end position="492"/>
    </location>
</feature>
<dbReference type="UniPathway" id="UPA00378"/>
<keyword evidence="4" id="KW-1185">Reference proteome</keyword>
<sequence>MADLFRNIFQQRARRRAILGLSFLLLTSLVLLFRRSDSSSNEHSTSSSPSNSSPSTGFHPRNGEAQTEFEAKGRGNGRGTHIDLEDPILEKIVRLRVLRAQLGERFENHNPHPGLIQARRWNAERIDLLIRCLATDSCERNQEKVVVLASHHFGLAHFDDRSGEGIWALALDESIQSLGYTALYSFGYTEALTIYLAVPEMVTRILMEYSALEDCMKRGEDAEGDLLWTAVDYGGWQAGRVGCIKREGFEEGIPAWLIHTFHGWAGPAHPLGANFIVSLEPFRELGLGSNYYIGYSIEKRCRAIPTAEQRHHQAIVLGKQAEYFEEDLNMFFGMLKTAGDKVPPASGVGGEVGFDIVAVAGEGQELAEAGLVNKGAMKQEAWYAEVAQSRLMIGIGSPPQSPSPYDAMCLGVPFINPILDWDRDHPEDKSKWVLQQPALIDIEPPFVYTVRKGDRAGLEAAILSAVKTSIDRYIPPRMTIEAMRDRMRIFLDVNWHWQARNLVEDMPEVSSRRCSRPVCCN</sequence>
<dbReference type="EMBL" id="JABELV010000073">
    <property type="protein sequence ID" value="KAG7532128.1"/>
    <property type="molecule type" value="Genomic_DNA"/>
</dbReference>
<dbReference type="OrthoDB" id="2113294at2759"/>
<evidence type="ECO:0000313" key="4">
    <source>
        <dbReference type="Proteomes" id="UP000812966"/>
    </source>
</evidence>
<evidence type="ECO:0000256" key="1">
    <source>
        <dbReference type="SAM" id="MobiDB-lite"/>
    </source>
</evidence>
<gene>
    <name evidence="3" type="ORF">FFLO_03816</name>
</gene>
<feature type="region of interest" description="Disordered" evidence="1">
    <location>
        <begin position="39"/>
        <end position="63"/>
    </location>
</feature>
<dbReference type="InterPro" id="IPR026116">
    <property type="entry name" value="GT18_cat"/>
</dbReference>
<comment type="caution">
    <text evidence="3">The sequence shown here is derived from an EMBL/GenBank/DDBJ whole genome shotgun (WGS) entry which is preliminary data.</text>
</comment>
<reference evidence="3" key="1">
    <citation type="submission" date="2020-04" db="EMBL/GenBank/DDBJ databases">
        <title>Analysis of mating type loci in Filobasidium floriforme.</title>
        <authorList>
            <person name="Nowrousian M."/>
        </authorList>
    </citation>
    <scope>NUCLEOTIDE SEQUENCE</scope>
    <source>
        <strain evidence="3">CBS 6242</strain>
    </source>
</reference>
<dbReference type="GO" id="GO:0030144">
    <property type="term" value="F:alpha-1,6-mannosylglycoprotein 6-beta-N-acetylglucosaminyltransferase activity"/>
    <property type="evidence" value="ECO:0007669"/>
    <property type="project" value="InterPro"/>
</dbReference>
<feature type="compositionally biased region" description="Low complexity" evidence="1">
    <location>
        <begin position="39"/>
        <end position="56"/>
    </location>
</feature>
<evidence type="ECO:0000313" key="3">
    <source>
        <dbReference type="EMBL" id="KAG7532128.1"/>
    </source>
</evidence>
<name>A0A8K0NPV7_9TREE</name>
<protein>
    <recommendedName>
        <fullName evidence="2">Glycosyltransferase family 18 catalytic domain-containing protein</fullName>
    </recommendedName>
</protein>